<evidence type="ECO:0000313" key="2">
    <source>
        <dbReference type="EMBL" id="GIE26339.1"/>
    </source>
</evidence>
<dbReference type="InterPro" id="IPR001962">
    <property type="entry name" value="Asn_synthase"/>
</dbReference>
<dbReference type="Proteomes" id="UP000603200">
    <property type="component" value="Unassembled WGS sequence"/>
</dbReference>
<protein>
    <recommendedName>
        <fullName evidence="1">Asparagine synthetase domain-containing protein</fullName>
    </recommendedName>
</protein>
<keyword evidence="3" id="KW-1185">Reference proteome</keyword>
<dbReference type="InterPro" id="IPR014729">
    <property type="entry name" value="Rossmann-like_a/b/a_fold"/>
</dbReference>
<evidence type="ECO:0000259" key="1">
    <source>
        <dbReference type="Pfam" id="PF00733"/>
    </source>
</evidence>
<name>A0ABQ4A680_9ACTN</name>
<reference evidence="2 3" key="1">
    <citation type="submission" date="2021-01" db="EMBL/GenBank/DDBJ databases">
        <title>Whole genome shotgun sequence of Actinoplanes humidus NBRC 14915.</title>
        <authorList>
            <person name="Komaki H."/>
            <person name="Tamura T."/>
        </authorList>
    </citation>
    <scope>NUCLEOTIDE SEQUENCE [LARGE SCALE GENOMIC DNA]</scope>
    <source>
        <strain evidence="2 3">NBRC 14915</strain>
    </source>
</reference>
<proteinExistence type="predicted"/>
<sequence length="519" mass="57209">MLKLHIRAKDVPGRWTWTGRQWQSGASWIEPYDHPALEVLDQTPDSPAMVVRERIPGRDAQPHHPQWAGDFVVVQFAGDSMWLEAGTHGIAPIYLIEHGNVLHGSWDVADLADQVREAPLQERELVRQLTGRFRYTHETLWEGLNWLTERSRAVYSRHGLRLCYPLAAAHGRPRQLHPDADPVAAYQRLLDEVLDRHAYDPATTAVELSGGLDSANVAATLGARHPGQITAAAMLIVGDAGEQQQDRRRRMINLFGLGENVTTRMIDNLPLRPGGRRASRALITPYDELYDEGKSSLVALLGERGIRTVVTGIGGDEMVALTLDELSRPALGMDTPAATWFGPRTLHLLDDTDTAIASASVVNEMTLMAMACVAPPLLRAGMWPIHPLADPTLIRFGDWLPYQWRHRKQLHRARLASLGCDPYLTDPPLRENFEQVMGLGLRRYGVAYLREILDEGSPLIADGYLDPDGLATTMAGIDAGTAVPDDHEICRVSSLEATLRSYGHARSPATVAASTAAPV</sequence>
<dbReference type="SUPFAM" id="SSF52402">
    <property type="entry name" value="Adenine nucleotide alpha hydrolases-like"/>
    <property type="match status" value="1"/>
</dbReference>
<dbReference type="Gene3D" id="3.40.50.620">
    <property type="entry name" value="HUPs"/>
    <property type="match status" value="1"/>
</dbReference>
<dbReference type="RefSeq" id="WP_203843245.1">
    <property type="nucleotide sequence ID" value="NZ_BAAATV010000033.1"/>
</dbReference>
<dbReference type="EMBL" id="BOMN01000142">
    <property type="protein sequence ID" value="GIE26339.1"/>
    <property type="molecule type" value="Genomic_DNA"/>
</dbReference>
<organism evidence="2 3">
    <name type="scientific">Winogradskya humida</name>
    <dbReference type="NCBI Taxonomy" id="113566"/>
    <lineage>
        <taxon>Bacteria</taxon>
        <taxon>Bacillati</taxon>
        <taxon>Actinomycetota</taxon>
        <taxon>Actinomycetes</taxon>
        <taxon>Micromonosporales</taxon>
        <taxon>Micromonosporaceae</taxon>
        <taxon>Winogradskya</taxon>
    </lineage>
</organism>
<evidence type="ECO:0000313" key="3">
    <source>
        <dbReference type="Proteomes" id="UP000603200"/>
    </source>
</evidence>
<accession>A0ABQ4A680</accession>
<dbReference type="Pfam" id="PF00733">
    <property type="entry name" value="Asn_synthase"/>
    <property type="match status" value="1"/>
</dbReference>
<feature type="domain" description="Asparagine synthetase" evidence="1">
    <location>
        <begin position="187"/>
        <end position="320"/>
    </location>
</feature>
<comment type="caution">
    <text evidence="2">The sequence shown here is derived from an EMBL/GenBank/DDBJ whole genome shotgun (WGS) entry which is preliminary data.</text>
</comment>
<gene>
    <name evidence="2" type="ORF">Ahu01nite_094410</name>
</gene>